<feature type="coiled-coil region" evidence="1">
    <location>
        <begin position="108"/>
        <end position="135"/>
    </location>
</feature>
<gene>
    <name evidence="2" type="ORF">DUI87_01756</name>
</gene>
<dbReference type="EMBL" id="QRBI01000093">
    <property type="protein sequence ID" value="RMC20903.1"/>
    <property type="molecule type" value="Genomic_DNA"/>
</dbReference>
<comment type="caution">
    <text evidence="2">The sequence shown here is derived from an EMBL/GenBank/DDBJ whole genome shotgun (WGS) entry which is preliminary data.</text>
</comment>
<evidence type="ECO:0000256" key="1">
    <source>
        <dbReference type="SAM" id="Coils"/>
    </source>
</evidence>
<organism evidence="2 3">
    <name type="scientific">Hirundo rustica rustica</name>
    <dbReference type="NCBI Taxonomy" id="333673"/>
    <lineage>
        <taxon>Eukaryota</taxon>
        <taxon>Metazoa</taxon>
        <taxon>Chordata</taxon>
        <taxon>Craniata</taxon>
        <taxon>Vertebrata</taxon>
        <taxon>Euteleostomi</taxon>
        <taxon>Archelosauria</taxon>
        <taxon>Archosauria</taxon>
        <taxon>Dinosauria</taxon>
        <taxon>Saurischia</taxon>
        <taxon>Theropoda</taxon>
        <taxon>Coelurosauria</taxon>
        <taxon>Aves</taxon>
        <taxon>Neognathae</taxon>
        <taxon>Neoaves</taxon>
        <taxon>Telluraves</taxon>
        <taxon>Australaves</taxon>
        <taxon>Passeriformes</taxon>
        <taxon>Sylvioidea</taxon>
        <taxon>Hirundinidae</taxon>
        <taxon>Hirundo</taxon>
    </lineage>
</organism>
<keyword evidence="3" id="KW-1185">Reference proteome</keyword>
<sequence>MSVRERFVHRDRMQEHHHRMRWKTLEEGIQQLREVAVLEVLFGRGGQHDNDPDKVRCTGEMLWNLATLGPSQYATFIATIHPDDNRETVGSVANKLRNYESIISGPMQAQVSAVAKELREKMEEVREEMRRNSSHVAPVRVTGPRVRAQRPPARERGYTPRADLWFFLSDHGEDVGRWDGKPTSALAAQVRELKERNTN</sequence>
<dbReference type="AlphaFoldDB" id="A0A3M0L6F1"/>
<name>A0A3M0L6F1_HIRRU</name>
<reference evidence="2 3" key="1">
    <citation type="submission" date="2018-07" db="EMBL/GenBank/DDBJ databases">
        <title>A high quality draft genome assembly of the barn swallow (H. rustica rustica).</title>
        <authorList>
            <person name="Formenti G."/>
            <person name="Chiara M."/>
            <person name="Poveda L."/>
            <person name="Francoijs K.-J."/>
            <person name="Bonisoli-Alquati A."/>
            <person name="Canova L."/>
            <person name="Gianfranceschi L."/>
            <person name="Horner D.S."/>
            <person name="Saino N."/>
        </authorList>
    </citation>
    <scope>NUCLEOTIDE SEQUENCE [LARGE SCALE GENOMIC DNA]</scope>
    <source>
        <strain evidence="2">Chelidonia</strain>
        <tissue evidence="2">Blood</tissue>
    </source>
</reference>
<dbReference type="Proteomes" id="UP000269221">
    <property type="component" value="Unassembled WGS sequence"/>
</dbReference>
<evidence type="ECO:0000313" key="2">
    <source>
        <dbReference type="EMBL" id="RMC20903.1"/>
    </source>
</evidence>
<evidence type="ECO:0000313" key="3">
    <source>
        <dbReference type="Proteomes" id="UP000269221"/>
    </source>
</evidence>
<keyword evidence="1" id="KW-0175">Coiled coil</keyword>
<accession>A0A3M0L6F1</accession>
<protein>
    <submittedName>
        <fullName evidence="2">Uncharacterized protein</fullName>
    </submittedName>
</protein>
<proteinExistence type="predicted"/>